<keyword evidence="10" id="KW-0902">Two-component regulatory system</keyword>
<dbReference type="EMBL" id="MEUJ01000005">
    <property type="protein sequence ID" value="OGC39982.1"/>
    <property type="molecule type" value="Genomic_DNA"/>
</dbReference>
<dbReference type="InterPro" id="IPR050351">
    <property type="entry name" value="BphY/WalK/GraS-like"/>
</dbReference>
<evidence type="ECO:0000256" key="1">
    <source>
        <dbReference type="ARBA" id="ARBA00000085"/>
    </source>
</evidence>
<evidence type="ECO:0000256" key="3">
    <source>
        <dbReference type="ARBA" id="ARBA00012438"/>
    </source>
</evidence>
<evidence type="ECO:0000256" key="5">
    <source>
        <dbReference type="ARBA" id="ARBA00022553"/>
    </source>
</evidence>
<dbReference type="SMART" id="SM00091">
    <property type="entry name" value="PAS"/>
    <property type="match status" value="1"/>
</dbReference>
<accession>A0A1F4U4X1</accession>
<comment type="subcellular location">
    <subcellularLocation>
        <location evidence="2">Cell membrane</location>
    </subcellularLocation>
</comment>
<dbReference type="InterPro" id="IPR004358">
    <property type="entry name" value="Sig_transdc_His_kin-like_C"/>
</dbReference>
<keyword evidence="8" id="KW-0418">Kinase</keyword>
<evidence type="ECO:0000256" key="10">
    <source>
        <dbReference type="ARBA" id="ARBA00023012"/>
    </source>
</evidence>
<dbReference type="GO" id="GO:0005886">
    <property type="term" value="C:plasma membrane"/>
    <property type="evidence" value="ECO:0007669"/>
    <property type="project" value="UniProtKB-SubCell"/>
</dbReference>
<dbReference type="Gene3D" id="3.30.450.20">
    <property type="entry name" value="PAS domain"/>
    <property type="match status" value="1"/>
</dbReference>
<dbReference type="PANTHER" id="PTHR45453">
    <property type="entry name" value="PHOSPHATE REGULON SENSOR PROTEIN PHOR"/>
    <property type="match status" value="1"/>
</dbReference>
<dbReference type="InterPro" id="IPR003661">
    <property type="entry name" value="HisK_dim/P_dom"/>
</dbReference>
<dbReference type="SMART" id="SM00387">
    <property type="entry name" value="HATPase_c"/>
    <property type="match status" value="1"/>
</dbReference>
<evidence type="ECO:0000259" key="12">
    <source>
        <dbReference type="PROSITE" id="PS50109"/>
    </source>
</evidence>
<evidence type="ECO:0000256" key="7">
    <source>
        <dbReference type="ARBA" id="ARBA00022741"/>
    </source>
</evidence>
<dbReference type="InterPro" id="IPR035965">
    <property type="entry name" value="PAS-like_dom_sf"/>
</dbReference>
<evidence type="ECO:0000259" key="13">
    <source>
        <dbReference type="PROSITE" id="PS50112"/>
    </source>
</evidence>
<dbReference type="InterPro" id="IPR005467">
    <property type="entry name" value="His_kinase_dom"/>
</dbReference>
<dbReference type="InterPro" id="IPR000014">
    <property type="entry name" value="PAS"/>
</dbReference>
<dbReference type="InterPro" id="IPR013767">
    <property type="entry name" value="PAS_fold"/>
</dbReference>
<reference evidence="14 15" key="1">
    <citation type="journal article" date="2016" name="Nat. Commun.">
        <title>Thousands of microbial genomes shed light on interconnected biogeochemical processes in an aquifer system.</title>
        <authorList>
            <person name="Anantharaman K."/>
            <person name="Brown C.T."/>
            <person name="Hug L.A."/>
            <person name="Sharon I."/>
            <person name="Castelle C.J."/>
            <person name="Probst A.J."/>
            <person name="Thomas B.C."/>
            <person name="Singh A."/>
            <person name="Wilkins M.J."/>
            <person name="Karaoz U."/>
            <person name="Brodie E.L."/>
            <person name="Williams K.H."/>
            <person name="Hubbard S.S."/>
            <person name="Banfield J.F."/>
        </authorList>
    </citation>
    <scope>NUCLEOTIDE SEQUENCE [LARGE SCALE GENOMIC DNA]</scope>
</reference>
<keyword evidence="9" id="KW-0067">ATP-binding</keyword>
<protein>
    <recommendedName>
        <fullName evidence="3">histidine kinase</fullName>
        <ecNumber evidence="3">2.7.13.3</ecNumber>
    </recommendedName>
</protein>
<dbReference type="SUPFAM" id="SSF55874">
    <property type="entry name" value="ATPase domain of HSP90 chaperone/DNA topoisomerase II/histidine kinase"/>
    <property type="match status" value="1"/>
</dbReference>
<evidence type="ECO:0000256" key="2">
    <source>
        <dbReference type="ARBA" id="ARBA00004236"/>
    </source>
</evidence>
<evidence type="ECO:0000256" key="11">
    <source>
        <dbReference type="ARBA" id="ARBA00023136"/>
    </source>
</evidence>
<dbReference type="FunFam" id="3.30.565.10:FF:000006">
    <property type="entry name" value="Sensor histidine kinase WalK"/>
    <property type="match status" value="1"/>
</dbReference>
<keyword evidence="5" id="KW-0597">Phosphoprotein</keyword>
<dbReference type="PANTHER" id="PTHR45453:SF1">
    <property type="entry name" value="PHOSPHATE REGULON SENSOR PROTEIN PHOR"/>
    <property type="match status" value="1"/>
</dbReference>
<dbReference type="Pfam" id="PF00512">
    <property type="entry name" value="HisKA"/>
    <property type="match status" value="1"/>
</dbReference>
<dbReference type="GO" id="GO:0004721">
    <property type="term" value="F:phosphoprotein phosphatase activity"/>
    <property type="evidence" value="ECO:0007669"/>
    <property type="project" value="TreeGrafter"/>
</dbReference>
<organism evidence="14 15">
    <name type="scientific">candidate division WOR-1 bacterium RIFOXYC2_FULL_46_14</name>
    <dbReference type="NCBI Taxonomy" id="1802587"/>
    <lineage>
        <taxon>Bacteria</taxon>
        <taxon>Bacillati</taxon>
        <taxon>Saganbacteria</taxon>
    </lineage>
</organism>
<dbReference type="InterPro" id="IPR003594">
    <property type="entry name" value="HATPase_dom"/>
</dbReference>
<dbReference type="SUPFAM" id="SSF47384">
    <property type="entry name" value="Homodimeric domain of signal transducing histidine kinase"/>
    <property type="match status" value="1"/>
</dbReference>
<dbReference type="EC" id="2.7.13.3" evidence="3"/>
<keyword evidence="11" id="KW-0472">Membrane</keyword>
<dbReference type="InterPro" id="IPR036890">
    <property type="entry name" value="HATPase_C_sf"/>
</dbReference>
<feature type="domain" description="Histidine kinase" evidence="12">
    <location>
        <begin position="120"/>
        <end position="335"/>
    </location>
</feature>
<evidence type="ECO:0000256" key="9">
    <source>
        <dbReference type="ARBA" id="ARBA00022840"/>
    </source>
</evidence>
<sequence length="335" mass="37240">MFDLSKVLSGMAEGVLAVDKNSKIILANPAIEKMFSVTEPEILGKTVREAIRNNEIADLVLEAKTAANPIEKEFETIVPFEGTFIARAGQMEEQSGVVCVLHDITELRRLERYRSEFVANISHELKTPLTSIHSYVETLLNGAIDDKEHNLEFLRKIEKNALNLSGLIDDILELSRLESKMEAGLFTEVDLVPVIGHAIEAVSPKAQKKRIFIKKTVPESCVIRGMEDHLYRAILNLLDNAVKYTLAGGKVEITLAAENNEAILSVTDNGIGIEEKHLPRVFERFYRVDKARSRDLGGTGLGLAIVKHVAQLHHGRVEVKSEIEKGSSFTIILPR</sequence>
<dbReference type="PROSITE" id="PS50112">
    <property type="entry name" value="PAS"/>
    <property type="match status" value="1"/>
</dbReference>
<evidence type="ECO:0000313" key="15">
    <source>
        <dbReference type="Proteomes" id="UP000179242"/>
    </source>
</evidence>
<dbReference type="Proteomes" id="UP000179242">
    <property type="component" value="Unassembled WGS sequence"/>
</dbReference>
<dbReference type="Pfam" id="PF00989">
    <property type="entry name" value="PAS"/>
    <property type="match status" value="1"/>
</dbReference>
<evidence type="ECO:0000256" key="8">
    <source>
        <dbReference type="ARBA" id="ARBA00022777"/>
    </source>
</evidence>
<name>A0A1F4U4X1_UNCSA</name>
<dbReference type="NCBIfam" id="TIGR00229">
    <property type="entry name" value="sensory_box"/>
    <property type="match status" value="1"/>
</dbReference>
<dbReference type="Gene3D" id="1.10.287.130">
    <property type="match status" value="1"/>
</dbReference>
<dbReference type="AlphaFoldDB" id="A0A1F4U4X1"/>
<dbReference type="CDD" id="cd00082">
    <property type="entry name" value="HisKA"/>
    <property type="match status" value="1"/>
</dbReference>
<dbReference type="CDD" id="cd00130">
    <property type="entry name" value="PAS"/>
    <property type="match status" value="1"/>
</dbReference>
<comment type="catalytic activity">
    <reaction evidence="1">
        <text>ATP + protein L-histidine = ADP + protein N-phospho-L-histidine.</text>
        <dbReference type="EC" id="2.7.13.3"/>
    </reaction>
</comment>
<dbReference type="GO" id="GO:0016036">
    <property type="term" value="P:cellular response to phosphate starvation"/>
    <property type="evidence" value="ECO:0007669"/>
    <property type="project" value="TreeGrafter"/>
</dbReference>
<comment type="caution">
    <text evidence="14">The sequence shown here is derived from an EMBL/GenBank/DDBJ whole genome shotgun (WGS) entry which is preliminary data.</text>
</comment>
<dbReference type="CDD" id="cd00075">
    <property type="entry name" value="HATPase"/>
    <property type="match status" value="1"/>
</dbReference>
<dbReference type="SMART" id="SM00388">
    <property type="entry name" value="HisKA"/>
    <property type="match status" value="1"/>
</dbReference>
<dbReference type="GO" id="GO:0000155">
    <property type="term" value="F:phosphorelay sensor kinase activity"/>
    <property type="evidence" value="ECO:0007669"/>
    <property type="project" value="InterPro"/>
</dbReference>
<dbReference type="Pfam" id="PF02518">
    <property type="entry name" value="HATPase_c"/>
    <property type="match status" value="1"/>
</dbReference>
<keyword evidence="4" id="KW-1003">Cell membrane</keyword>
<dbReference type="Gene3D" id="3.30.565.10">
    <property type="entry name" value="Histidine kinase-like ATPase, C-terminal domain"/>
    <property type="match status" value="1"/>
</dbReference>
<proteinExistence type="predicted"/>
<feature type="domain" description="PAS" evidence="13">
    <location>
        <begin position="1"/>
        <end position="46"/>
    </location>
</feature>
<evidence type="ECO:0000256" key="6">
    <source>
        <dbReference type="ARBA" id="ARBA00022679"/>
    </source>
</evidence>
<dbReference type="PROSITE" id="PS50109">
    <property type="entry name" value="HIS_KIN"/>
    <property type="match status" value="1"/>
</dbReference>
<keyword evidence="7" id="KW-0547">Nucleotide-binding</keyword>
<dbReference type="GO" id="GO:0005524">
    <property type="term" value="F:ATP binding"/>
    <property type="evidence" value="ECO:0007669"/>
    <property type="project" value="UniProtKB-KW"/>
</dbReference>
<dbReference type="FunFam" id="1.10.287.130:FF:000008">
    <property type="entry name" value="Two-component sensor histidine kinase"/>
    <property type="match status" value="1"/>
</dbReference>
<keyword evidence="6" id="KW-0808">Transferase</keyword>
<evidence type="ECO:0000313" key="14">
    <source>
        <dbReference type="EMBL" id="OGC39982.1"/>
    </source>
</evidence>
<evidence type="ECO:0000256" key="4">
    <source>
        <dbReference type="ARBA" id="ARBA00022475"/>
    </source>
</evidence>
<gene>
    <name evidence="14" type="ORF">A2438_05680</name>
</gene>
<dbReference type="GO" id="GO:0006355">
    <property type="term" value="P:regulation of DNA-templated transcription"/>
    <property type="evidence" value="ECO:0007669"/>
    <property type="project" value="InterPro"/>
</dbReference>
<dbReference type="PRINTS" id="PR00344">
    <property type="entry name" value="BCTRLSENSOR"/>
</dbReference>
<dbReference type="InterPro" id="IPR036097">
    <property type="entry name" value="HisK_dim/P_sf"/>
</dbReference>
<dbReference type="SUPFAM" id="SSF55785">
    <property type="entry name" value="PYP-like sensor domain (PAS domain)"/>
    <property type="match status" value="1"/>
</dbReference>